<dbReference type="Proteomes" id="UP001497512">
    <property type="component" value="Chromosome 19"/>
</dbReference>
<accession>A0ABP0U664</accession>
<evidence type="ECO:0000313" key="2">
    <source>
        <dbReference type="Proteomes" id="UP001497512"/>
    </source>
</evidence>
<gene>
    <name evidence="1" type="ORF">CSSPTR1EN2_LOCUS11902</name>
</gene>
<organism evidence="1 2">
    <name type="scientific">Sphagnum troendelagicum</name>
    <dbReference type="NCBI Taxonomy" id="128251"/>
    <lineage>
        <taxon>Eukaryota</taxon>
        <taxon>Viridiplantae</taxon>
        <taxon>Streptophyta</taxon>
        <taxon>Embryophyta</taxon>
        <taxon>Bryophyta</taxon>
        <taxon>Sphagnophytina</taxon>
        <taxon>Sphagnopsida</taxon>
        <taxon>Sphagnales</taxon>
        <taxon>Sphagnaceae</taxon>
        <taxon>Sphagnum</taxon>
    </lineage>
</organism>
<keyword evidence="2" id="KW-1185">Reference proteome</keyword>
<evidence type="ECO:0000313" key="1">
    <source>
        <dbReference type="EMBL" id="CAK9213712.1"/>
    </source>
</evidence>
<dbReference type="EMBL" id="OZ019911">
    <property type="protein sequence ID" value="CAK9213712.1"/>
    <property type="molecule type" value="Genomic_DNA"/>
</dbReference>
<proteinExistence type="predicted"/>
<reference evidence="1" key="1">
    <citation type="submission" date="2024-02" db="EMBL/GenBank/DDBJ databases">
        <authorList>
            <consortium name="ELIXIR-Norway"/>
            <consortium name="Elixir Norway"/>
        </authorList>
    </citation>
    <scope>NUCLEOTIDE SEQUENCE</scope>
</reference>
<sequence>MQRNLIIVFNLRTPQQEVGVQPASLFSGAALKICQAIAICADLIKGAMEKDLKFSRGTSADAYQDVANLLVEKKVQILGIDLNFTCTST</sequence>
<protein>
    <submittedName>
        <fullName evidence="1">Uncharacterized protein</fullName>
    </submittedName>
</protein>
<name>A0ABP0U664_9BRYO</name>